<dbReference type="EC" id="1.-.-.-" evidence="7"/>
<dbReference type="PRINTS" id="PR00370">
    <property type="entry name" value="FMOXYGENASE"/>
</dbReference>
<evidence type="ECO:0000256" key="5">
    <source>
        <dbReference type="ARBA" id="ARBA00023002"/>
    </source>
</evidence>
<gene>
    <name evidence="8" type="ORF">V8G54_015944</name>
</gene>
<protein>
    <recommendedName>
        <fullName evidence="7">Flavin-containing monooxygenase</fullName>
        <ecNumber evidence="7">1.-.-.-</ecNumber>
    </recommendedName>
</protein>
<dbReference type="InterPro" id="IPR000960">
    <property type="entry name" value="Flavin_mOase"/>
</dbReference>
<evidence type="ECO:0000256" key="7">
    <source>
        <dbReference type="RuleBase" id="RU361177"/>
    </source>
</evidence>
<evidence type="ECO:0000256" key="1">
    <source>
        <dbReference type="ARBA" id="ARBA00009183"/>
    </source>
</evidence>
<name>A0AAQ3NJD0_VIGMU</name>
<evidence type="ECO:0000256" key="4">
    <source>
        <dbReference type="ARBA" id="ARBA00022857"/>
    </source>
</evidence>
<evidence type="ECO:0000256" key="6">
    <source>
        <dbReference type="ARBA" id="ARBA00023033"/>
    </source>
</evidence>
<dbReference type="GO" id="GO:0050660">
    <property type="term" value="F:flavin adenine dinucleotide binding"/>
    <property type="evidence" value="ECO:0007669"/>
    <property type="project" value="InterPro"/>
</dbReference>
<dbReference type="FunFam" id="3.50.50.60:FF:000099">
    <property type="entry name" value="Flavin-containing monooxygenase"/>
    <property type="match status" value="1"/>
</dbReference>
<dbReference type="PANTHER" id="PTHR23023">
    <property type="entry name" value="DIMETHYLANILINE MONOOXYGENASE"/>
    <property type="match status" value="1"/>
</dbReference>
<comment type="cofactor">
    <cofactor evidence="7">
        <name>FAD</name>
        <dbReference type="ChEBI" id="CHEBI:57692"/>
    </cofactor>
</comment>
<dbReference type="InterPro" id="IPR036188">
    <property type="entry name" value="FAD/NAD-bd_sf"/>
</dbReference>
<dbReference type="SUPFAM" id="SSF51905">
    <property type="entry name" value="FAD/NAD(P)-binding domain"/>
    <property type="match status" value="2"/>
</dbReference>
<dbReference type="Pfam" id="PF00743">
    <property type="entry name" value="FMO-like"/>
    <property type="match status" value="2"/>
</dbReference>
<keyword evidence="6 7" id="KW-0503">Monooxygenase</keyword>
<organism evidence="8 9">
    <name type="scientific">Vigna mungo</name>
    <name type="common">Black gram</name>
    <name type="synonym">Phaseolus mungo</name>
    <dbReference type="NCBI Taxonomy" id="3915"/>
    <lineage>
        <taxon>Eukaryota</taxon>
        <taxon>Viridiplantae</taxon>
        <taxon>Streptophyta</taxon>
        <taxon>Embryophyta</taxon>
        <taxon>Tracheophyta</taxon>
        <taxon>Spermatophyta</taxon>
        <taxon>Magnoliopsida</taxon>
        <taxon>eudicotyledons</taxon>
        <taxon>Gunneridae</taxon>
        <taxon>Pentapetalae</taxon>
        <taxon>rosids</taxon>
        <taxon>fabids</taxon>
        <taxon>Fabales</taxon>
        <taxon>Fabaceae</taxon>
        <taxon>Papilionoideae</taxon>
        <taxon>50 kb inversion clade</taxon>
        <taxon>NPAAA clade</taxon>
        <taxon>indigoferoid/millettioid clade</taxon>
        <taxon>Phaseoleae</taxon>
        <taxon>Vigna</taxon>
    </lineage>
</organism>
<dbReference type="GO" id="GO:0050661">
    <property type="term" value="F:NADP binding"/>
    <property type="evidence" value="ECO:0007669"/>
    <property type="project" value="InterPro"/>
</dbReference>
<keyword evidence="2 7" id="KW-0285">Flavoprotein</keyword>
<dbReference type="Gene3D" id="3.40.50.1460">
    <property type="match status" value="1"/>
</dbReference>
<comment type="similarity">
    <text evidence="1 7">Belongs to the FMO family.</text>
</comment>
<dbReference type="Proteomes" id="UP001374535">
    <property type="component" value="Chromosome 5"/>
</dbReference>
<accession>A0AAQ3NJD0</accession>
<dbReference type="InterPro" id="IPR050346">
    <property type="entry name" value="FMO-like"/>
</dbReference>
<evidence type="ECO:0000313" key="9">
    <source>
        <dbReference type="Proteomes" id="UP001374535"/>
    </source>
</evidence>
<evidence type="ECO:0000256" key="2">
    <source>
        <dbReference type="ARBA" id="ARBA00022630"/>
    </source>
</evidence>
<evidence type="ECO:0000256" key="3">
    <source>
        <dbReference type="ARBA" id="ARBA00022827"/>
    </source>
</evidence>
<reference evidence="8 9" key="1">
    <citation type="journal article" date="2023" name="Life. Sci Alliance">
        <title>Evolutionary insights into 3D genome organization and epigenetic landscape of Vigna mungo.</title>
        <authorList>
            <person name="Junaid A."/>
            <person name="Singh B."/>
            <person name="Bhatia S."/>
        </authorList>
    </citation>
    <scope>NUCLEOTIDE SEQUENCE [LARGE SCALE GENOMIC DNA]</scope>
    <source>
        <strain evidence="8">Urdbean</strain>
    </source>
</reference>
<dbReference type="Gene3D" id="3.50.50.60">
    <property type="entry name" value="FAD/NAD(P)-binding domain"/>
    <property type="match status" value="2"/>
</dbReference>
<proteinExistence type="inferred from homology"/>
<keyword evidence="9" id="KW-1185">Reference proteome</keyword>
<keyword evidence="3 7" id="KW-0274">FAD</keyword>
<keyword evidence="5 7" id="KW-0560">Oxidoreductase</keyword>
<keyword evidence="4" id="KW-0521">NADP</keyword>
<dbReference type="GO" id="GO:0004499">
    <property type="term" value="F:N,N-dimethylaniline monooxygenase activity"/>
    <property type="evidence" value="ECO:0007669"/>
    <property type="project" value="InterPro"/>
</dbReference>
<sequence>MRIISYSCHSGGLIDKEKEQIGSSSSVQKGSTSKTCYTLTHKTIPYDSIQQHLSSLTKGTTTDIATHMLELFGSNASLRFQTASHALLEALGPDKGILLSGCQADEMSADMNPGVAEKAYEAFSNAVEMVVREKEGDLSNREVVVRARRNVLQGSNTLHCCEKRDALIHWKPQKQGKPVKSIMSSTAPLLTSRNVAVIGAGPTGLVAARELQREGHQVVVFERGDEVGGAWVYTPEVESDPIGLNPKRSIVHSSLYDSLRTNLPRESMGFRDYPFKKREEKGRDSRRFPGHREVLMYLQDFAARFEIDELVRFGTEVVFAGLDKGGKWRVTSASRNTDPVDEIYDAVVVCNGHYVKPRLPHIPGINVWPGKQLHSHNYRRPEPYQDKVVVVIGNSSSADDISRDMATVAKEVHIAAWSLEEDKLGKVHGHENLWLHSMVDSVREDGTVVFKDGNAVAADFIIHCTGYSYEFPFLETNGEVTVDDNRVGPLYKHVFPPALAPWLSFVGVPWKIATFPLFELQSKWIAAVLSNRIALPSKEEMLEDVEAFYSSLEASGTPKRFTHNIALLQWEYNDWIADKIGFPYHEEWRKQMFLYTAENKALRPESYRDEWEDDDLVQQAEQDFANYLI</sequence>
<dbReference type="EMBL" id="CP144696">
    <property type="protein sequence ID" value="WVZ11414.1"/>
    <property type="molecule type" value="Genomic_DNA"/>
</dbReference>
<dbReference type="InterPro" id="IPR020946">
    <property type="entry name" value="Flavin_mOase-like"/>
</dbReference>
<evidence type="ECO:0000313" key="8">
    <source>
        <dbReference type="EMBL" id="WVZ11414.1"/>
    </source>
</evidence>
<dbReference type="AlphaFoldDB" id="A0AAQ3NJD0"/>